<comment type="subcellular location">
    <subcellularLocation>
        <location evidence="1">Cell envelope</location>
    </subcellularLocation>
</comment>
<dbReference type="SUPFAM" id="SSF52833">
    <property type="entry name" value="Thioredoxin-like"/>
    <property type="match status" value="2"/>
</dbReference>
<feature type="chain" id="PRO_5035324006" evidence="5">
    <location>
        <begin position="22"/>
        <end position="909"/>
    </location>
</feature>
<dbReference type="Pfam" id="PF00578">
    <property type="entry name" value="AhpC-TSA"/>
    <property type="match status" value="1"/>
</dbReference>
<organism evidence="7 8">
    <name type="scientific">Odoribacter splanchnicus</name>
    <dbReference type="NCBI Taxonomy" id="28118"/>
    <lineage>
        <taxon>Bacteria</taxon>
        <taxon>Pseudomonadati</taxon>
        <taxon>Bacteroidota</taxon>
        <taxon>Bacteroidia</taxon>
        <taxon>Bacteroidales</taxon>
        <taxon>Odoribacteraceae</taxon>
        <taxon>Odoribacter</taxon>
    </lineage>
</organism>
<dbReference type="RefSeq" id="WP_087383375.1">
    <property type="nucleotide sequence ID" value="NZ_JADMUD010000017.1"/>
</dbReference>
<dbReference type="AlphaFoldDB" id="A0A412TVD5"/>
<gene>
    <name evidence="7" type="ORF">DWW57_04905</name>
</gene>
<keyword evidence="2" id="KW-0201">Cytochrome c-type biogenesis</keyword>
<evidence type="ECO:0000256" key="3">
    <source>
        <dbReference type="ARBA" id="ARBA00023157"/>
    </source>
</evidence>
<keyword evidence="5" id="KW-0732">Signal</keyword>
<evidence type="ECO:0000256" key="1">
    <source>
        <dbReference type="ARBA" id="ARBA00004196"/>
    </source>
</evidence>
<dbReference type="GO" id="GO:0016209">
    <property type="term" value="F:antioxidant activity"/>
    <property type="evidence" value="ECO:0007669"/>
    <property type="project" value="InterPro"/>
</dbReference>
<evidence type="ECO:0000256" key="5">
    <source>
        <dbReference type="SAM" id="SignalP"/>
    </source>
</evidence>
<keyword evidence="4" id="KW-0676">Redox-active center</keyword>
<dbReference type="GO" id="GO:0017004">
    <property type="term" value="P:cytochrome complex assembly"/>
    <property type="evidence" value="ECO:0007669"/>
    <property type="project" value="UniProtKB-KW"/>
</dbReference>
<dbReference type="InterPro" id="IPR013766">
    <property type="entry name" value="Thioredoxin_domain"/>
</dbReference>
<dbReference type="InterPro" id="IPR017937">
    <property type="entry name" value="Thioredoxin_CS"/>
</dbReference>
<dbReference type="CDD" id="cd02966">
    <property type="entry name" value="TlpA_like_family"/>
    <property type="match status" value="2"/>
</dbReference>
<dbReference type="InterPro" id="IPR050553">
    <property type="entry name" value="Thioredoxin_ResA/DsbE_sf"/>
</dbReference>
<dbReference type="Proteomes" id="UP000284243">
    <property type="component" value="Unassembled WGS sequence"/>
</dbReference>
<dbReference type="Pfam" id="PF08534">
    <property type="entry name" value="Redoxin"/>
    <property type="match status" value="1"/>
</dbReference>
<feature type="signal peptide" evidence="5">
    <location>
        <begin position="1"/>
        <end position="21"/>
    </location>
</feature>
<dbReference type="PROSITE" id="PS51257">
    <property type="entry name" value="PROKAR_LIPOPROTEIN"/>
    <property type="match status" value="1"/>
</dbReference>
<dbReference type="InterPro" id="IPR013740">
    <property type="entry name" value="Redoxin"/>
</dbReference>
<dbReference type="GO" id="GO:0016491">
    <property type="term" value="F:oxidoreductase activity"/>
    <property type="evidence" value="ECO:0007669"/>
    <property type="project" value="InterPro"/>
</dbReference>
<feature type="domain" description="Thioredoxin" evidence="6">
    <location>
        <begin position="765"/>
        <end position="909"/>
    </location>
</feature>
<dbReference type="InterPro" id="IPR000866">
    <property type="entry name" value="AhpC/TSA"/>
</dbReference>
<name>A0A412TVD5_9BACT</name>
<reference evidence="7 8" key="1">
    <citation type="submission" date="2018-08" db="EMBL/GenBank/DDBJ databases">
        <title>A genome reference for cultivated species of the human gut microbiota.</title>
        <authorList>
            <person name="Zou Y."/>
            <person name="Xue W."/>
            <person name="Luo G."/>
        </authorList>
    </citation>
    <scope>NUCLEOTIDE SEQUENCE [LARGE SCALE GENOMIC DNA]</scope>
    <source>
        <strain evidence="7 8">AF16-14</strain>
    </source>
</reference>
<evidence type="ECO:0000256" key="2">
    <source>
        <dbReference type="ARBA" id="ARBA00022748"/>
    </source>
</evidence>
<evidence type="ECO:0000256" key="4">
    <source>
        <dbReference type="ARBA" id="ARBA00023284"/>
    </source>
</evidence>
<dbReference type="InterPro" id="IPR036249">
    <property type="entry name" value="Thioredoxin-like_sf"/>
</dbReference>
<dbReference type="PANTHER" id="PTHR42852:SF6">
    <property type="entry name" value="THIOL:DISULFIDE INTERCHANGE PROTEIN DSBE"/>
    <property type="match status" value="1"/>
</dbReference>
<proteinExistence type="predicted"/>
<evidence type="ECO:0000313" key="8">
    <source>
        <dbReference type="Proteomes" id="UP000284243"/>
    </source>
</evidence>
<dbReference type="Gene3D" id="3.40.30.10">
    <property type="entry name" value="Glutaredoxin"/>
    <property type="match status" value="2"/>
</dbReference>
<keyword evidence="3" id="KW-1015">Disulfide bond</keyword>
<dbReference type="GO" id="GO:0030313">
    <property type="term" value="C:cell envelope"/>
    <property type="evidence" value="ECO:0007669"/>
    <property type="project" value="UniProtKB-SubCell"/>
</dbReference>
<dbReference type="PROSITE" id="PS51352">
    <property type="entry name" value="THIOREDOXIN_2"/>
    <property type="match status" value="2"/>
</dbReference>
<feature type="domain" description="Thioredoxin" evidence="6">
    <location>
        <begin position="327"/>
        <end position="474"/>
    </location>
</feature>
<accession>A0A412TVD5</accession>
<dbReference type="PANTHER" id="PTHR42852">
    <property type="entry name" value="THIOL:DISULFIDE INTERCHANGE PROTEIN DSBE"/>
    <property type="match status" value="1"/>
</dbReference>
<protein>
    <submittedName>
        <fullName evidence="7">TlpA family protein disulfide reductase</fullName>
    </submittedName>
</protein>
<dbReference type="PROSITE" id="PS00194">
    <property type="entry name" value="THIOREDOXIN_1"/>
    <property type="match status" value="1"/>
</dbReference>
<evidence type="ECO:0000259" key="6">
    <source>
        <dbReference type="PROSITE" id="PS51352"/>
    </source>
</evidence>
<comment type="caution">
    <text evidence="7">The sequence shown here is derived from an EMBL/GenBank/DDBJ whole genome shotgun (WGS) entry which is preliminary data.</text>
</comment>
<dbReference type="EMBL" id="QRYC01000004">
    <property type="protein sequence ID" value="RGU57835.1"/>
    <property type="molecule type" value="Genomic_DNA"/>
</dbReference>
<evidence type="ECO:0000313" key="7">
    <source>
        <dbReference type="EMBL" id="RGU57835.1"/>
    </source>
</evidence>
<sequence>MIRKSILWVAMFFAACTEVWAEAGTIVVRGAEKAVVYNSLRGRGRASFQAEVKGKGLVVNVPEEECRDLLWLIADGRSSWIRLQPGETVSVNVSAEHWKFSGDEKKTNSYLYDWTQKFWLEKPNYLTGTVEMMFSEIPREQKVWPEPSGLYRPEYRKWTESWERRAYDQLTTAKLRDEAFVAEQRERIHYNWLELQCLNFQMAQMQVEIPGETLEFVRNERFEHPGFMDYPGRDNVLRIYFDIADKLHLFDYTSIDFLRRRAGRIANPSLRELYVLNTLQSDFDYGYLYQGEAILESVRDLVVSEKGKKIWEKCLEQYRAWQADSQKPEGKAVAYFNFGDIDGKQVNPSMFKGKYLLIDVWATWCGPCKAQIPYLKQLIRELEGRDIAFLSISADKPEARETWKKMLEESGLEEHGVMAPDAFNHKFFERYGIRSIPRFLLVDPQGNVVISKARRPSDPVLKQQLTELLDAYDASKTVISGRIKDAESWMSLSKPGGWTVQMASAAVTDHAFTMPAWIETSAYYALSHGMTYYYLWLTPGARVGYDEQVPSRFSGDHADMNNLMAVLIEKYARTFIPSRNEVFDRSRGQRLRKQYDEIARTIGLSALSPDEKALCVGYWQGDFLQKMYGSIISAKVFGKAHKRPDVRKGYSDAILDLDLLPELVHHPQWFDLLQEWLYAKLDAGQIRIQNERSWLADLAHGIDNEELRESYVMEAIYWDVLRGYLYDIENRIANIRSLVKKAENLETLNETPVRIAEARKSFADAMPGTDLSHYTFEDAQGKTVSLADFKGKYVFIDMWSTGCNPCIGEIPYIRDLEKRLSGKPIVWVSISLDLNKKVWLDFLQKNNMSGIQLICDKGFKHPFIKQIGLSGIPQFLLLDKEGKVIDANTLRPSNPVMGKLLEFILNRSE</sequence>